<dbReference type="Proteomes" id="UP000729290">
    <property type="component" value="Unassembled WGS sequence"/>
</dbReference>
<evidence type="ECO:0000259" key="8">
    <source>
        <dbReference type="PROSITE" id="PS50928"/>
    </source>
</evidence>
<comment type="similarity">
    <text evidence="7">Belongs to the binding-protein-dependent transport system permease family.</text>
</comment>
<comment type="subcellular location">
    <subcellularLocation>
        <location evidence="1 7">Cell membrane</location>
        <topology evidence="1 7">Multi-pass membrane protein</topology>
    </subcellularLocation>
</comment>
<dbReference type="Gene3D" id="1.10.3720.10">
    <property type="entry name" value="MetI-like"/>
    <property type="match status" value="1"/>
</dbReference>
<comment type="caution">
    <text evidence="9">The sequence shown here is derived from an EMBL/GenBank/DDBJ whole genome shotgun (WGS) entry which is preliminary data.</text>
</comment>
<feature type="transmembrane region" description="Helical" evidence="7">
    <location>
        <begin position="145"/>
        <end position="166"/>
    </location>
</feature>
<keyword evidence="10" id="KW-1185">Reference proteome</keyword>
<keyword evidence="2 7" id="KW-0813">Transport</keyword>
<gene>
    <name evidence="9" type="ORF">H9X83_03310</name>
</gene>
<feature type="domain" description="ABC transmembrane type-1" evidence="8">
    <location>
        <begin position="80"/>
        <end position="261"/>
    </location>
</feature>
<protein>
    <submittedName>
        <fullName evidence="9">ABC transporter permease</fullName>
    </submittedName>
</protein>
<reference evidence="9 10" key="1">
    <citation type="journal article" date="2021" name="Sci. Rep.">
        <title>The distribution of antibiotic resistance genes in chicken gut microbiota commensals.</title>
        <authorList>
            <person name="Juricova H."/>
            <person name="Matiasovicova J."/>
            <person name="Kubasova T."/>
            <person name="Cejkova D."/>
            <person name="Rychlik I."/>
        </authorList>
    </citation>
    <scope>NUCLEOTIDE SEQUENCE [LARGE SCALE GENOMIC DNA]</scope>
    <source>
        <strain evidence="9 10">An431b</strain>
    </source>
</reference>
<evidence type="ECO:0000256" key="2">
    <source>
        <dbReference type="ARBA" id="ARBA00022448"/>
    </source>
</evidence>
<feature type="transmembrane region" description="Helical" evidence="7">
    <location>
        <begin position="239"/>
        <end position="263"/>
    </location>
</feature>
<feature type="transmembrane region" description="Helical" evidence="7">
    <location>
        <begin position="119"/>
        <end position="139"/>
    </location>
</feature>
<sequence length="272" mass="30613">MWREIDHPILSEAQTLFLRKLRLRRWAVRIIQCLLLAGFLLLWEIAARREWIDPFLCSQPTQIWQTAVEMAQNGMLWTHVGTTLWETAAGFLLGTVLGVLVAVLLWWNSFVSDVAEPYLVVLNAVPKTALAPIIIVWLGNNQTSVIAVALLTSIVVTIMTVLNGFLQTEEEKIKLVRVLGGTKWQVFQKVVFPANIPCMMNALKINVGLSFVGVIVGEFLVAQKGLGFLIIYGSQVFKLSWVLMSVVILSILAAILYKAIAWLEKFVLRKRQ</sequence>
<dbReference type="SUPFAM" id="SSF161098">
    <property type="entry name" value="MetI-like"/>
    <property type="match status" value="1"/>
</dbReference>
<dbReference type="InterPro" id="IPR035906">
    <property type="entry name" value="MetI-like_sf"/>
</dbReference>
<dbReference type="PROSITE" id="PS50928">
    <property type="entry name" value="ABC_TM1"/>
    <property type="match status" value="1"/>
</dbReference>
<feature type="transmembrane region" description="Helical" evidence="7">
    <location>
        <begin position="26"/>
        <end position="46"/>
    </location>
</feature>
<accession>A0ABS2G7L3</accession>
<dbReference type="PANTHER" id="PTHR30151">
    <property type="entry name" value="ALKANE SULFONATE ABC TRANSPORTER-RELATED, MEMBRANE SUBUNIT"/>
    <property type="match status" value="1"/>
</dbReference>
<keyword evidence="6 7" id="KW-0472">Membrane</keyword>
<organism evidence="9 10">
    <name type="scientific">Anaerotignum lactatifermentans</name>
    <dbReference type="NCBI Taxonomy" id="160404"/>
    <lineage>
        <taxon>Bacteria</taxon>
        <taxon>Bacillati</taxon>
        <taxon>Bacillota</taxon>
        <taxon>Clostridia</taxon>
        <taxon>Lachnospirales</taxon>
        <taxon>Anaerotignaceae</taxon>
        <taxon>Anaerotignum</taxon>
    </lineage>
</organism>
<name>A0ABS2G7L3_9FIRM</name>
<feature type="transmembrane region" description="Helical" evidence="7">
    <location>
        <begin position="88"/>
        <end position="107"/>
    </location>
</feature>
<dbReference type="PANTHER" id="PTHR30151:SF19">
    <property type="entry name" value="ABC TRANSPORTER PERMEASE"/>
    <property type="match status" value="1"/>
</dbReference>
<evidence type="ECO:0000256" key="3">
    <source>
        <dbReference type="ARBA" id="ARBA00022475"/>
    </source>
</evidence>
<evidence type="ECO:0000313" key="9">
    <source>
        <dbReference type="EMBL" id="MBM6877190.1"/>
    </source>
</evidence>
<feature type="transmembrane region" description="Helical" evidence="7">
    <location>
        <begin position="209"/>
        <end position="233"/>
    </location>
</feature>
<keyword evidence="4 7" id="KW-0812">Transmembrane</keyword>
<dbReference type="EMBL" id="JACSNV010000003">
    <property type="protein sequence ID" value="MBM6877190.1"/>
    <property type="molecule type" value="Genomic_DNA"/>
</dbReference>
<evidence type="ECO:0000313" key="10">
    <source>
        <dbReference type="Proteomes" id="UP000729290"/>
    </source>
</evidence>
<proteinExistence type="inferred from homology"/>
<keyword evidence="3" id="KW-1003">Cell membrane</keyword>
<keyword evidence="5 7" id="KW-1133">Transmembrane helix</keyword>
<dbReference type="RefSeq" id="WP_205134021.1">
    <property type="nucleotide sequence ID" value="NZ_JACSNT010000011.1"/>
</dbReference>
<dbReference type="CDD" id="cd06261">
    <property type="entry name" value="TM_PBP2"/>
    <property type="match status" value="1"/>
</dbReference>
<dbReference type="Pfam" id="PF00528">
    <property type="entry name" value="BPD_transp_1"/>
    <property type="match status" value="1"/>
</dbReference>
<evidence type="ECO:0000256" key="4">
    <source>
        <dbReference type="ARBA" id="ARBA00022692"/>
    </source>
</evidence>
<evidence type="ECO:0000256" key="7">
    <source>
        <dbReference type="RuleBase" id="RU363032"/>
    </source>
</evidence>
<evidence type="ECO:0000256" key="5">
    <source>
        <dbReference type="ARBA" id="ARBA00022989"/>
    </source>
</evidence>
<evidence type="ECO:0000256" key="6">
    <source>
        <dbReference type="ARBA" id="ARBA00023136"/>
    </source>
</evidence>
<evidence type="ECO:0000256" key="1">
    <source>
        <dbReference type="ARBA" id="ARBA00004651"/>
    </source>
</evidence>
<dbReference type="InterPro" id="IPR000515">
    <property type="entry name" value="MetI-like"/>
</dbReference>